<accession>A0A7G6X322</accession>
<feature type="transmembrane region" description="Helical" evidence="1">
    <location>
        <begin position="121"/>
        <end position="141"/>
    </location>
</feature>
<dbReference type="PANTHER" id="PTHR37305">
    <property type="entry name" value="INTEGRAL MEMBRANE PROTEIN-RELATED"/>
    <property type="match status" value="1"/>
</dbReference>
<keyword evidence="3" id="KW-1185">Reference proteome</keyword>
<dbReference type="EMBL" id="CP043661">
    <property type="protein sequence ID" value="QNE20637.1"/>
    <property type="molecule type" value="Genomic_DNA"/>
</dbReference>
<keyword evidence="1" id="KW-1133">Transmembrane helix</keyword>
<feature type="transmembrane region" description="Helical" evidence="1">
    <location>
        <begin position="237"/>
        <end position="256"/>
    </location>
</feature>
<dbReference type="GO" id="GO:0140359">
    <property type="term" value="F:ABC-type transporter activity"/>
    <property type="evidence" value="ECO:0007669"/>
    <property type="project" value="InterPro"/>
</dbReference>
<evidence type="ECO:0000313" key="2">
    <source>
        <dbReference type="EMBL" id="QNE20637.1"/>
    </source>
</evidence>
<reference evidence="3" key="1">
    <citation type="submission" date="2019-09" db="EMBL/GenBank/DDBJ databases">
        <title>Antimicrobial potential of Antarctic Bacteria.</title>
        <authorList>
            <person name="Benaud N."/>
            <person name="Edwards R.J."/>
            <person name="Ferrari B.C."/>
        </authorList>
    </citation>
    <scope>NUCLEOTIDE SEQUENCE [LARGE SCALE GENOMIC DNA]</scope>
    <source>
        <strain evidence="3">SPB151</strain>
    </source>
</reference>
<keyword evidence="1" id="KW-0812">Transmembrane</keyword>
<dbReference type="Proteomes" id="UP000515563">
    <property type="component" value="Chromosome"/>
</dbReference>
<protein>
    <submittedName>
        <fullName evidence="2">ABC transporter permease subunit</fullName>
    </submittedName>
</protein>
<gene>
    <name evidence="2" type="ORF">F1D05_25390</name>
</gene>
<feature type="transmembrane region" description="Helical" evidence="1">
    <location>
        <begin position="304"/>
        <end position="323"/>
    </location>
</feature>
<name>A0A7G6X322_9ACTN</name>
<dbReference type="AlphaFoldDB" id="A0A7G6X322"/>
<feature type="transmembrane region" description="Helical" evidence="1">
    <location>
        <begin position="12"/>
        <end position="35"/>
    </location>
</feature>
<organism evidence="2 3">
    <name type="scientific">Kribbella qitaiheensis</name>
    <dbReference type="NCBI Taxonomy" id="1544730"/>
    <lineage>
        <taxon>Bacteria</taxon>
        <taxon>Bacillati</taxon>
        <taxon>Actinomycetota</taxon>
        <taxon>Actinomycetes</taxon>
        <taxon>Propionibacteriales</taxon>
        <taxon>Kribbellaceae</taxon>
        <taxon>Kribbella</taxon>
    </lineage>
</organism>
<reference evidence="2 3" key="2">
    <citation type="journal article" date="2020" name="Microbiol. Resour. Announc.">
        <title>Antarctic desert soil bacteria exhibit high novel natural product potential, evaluated through long-read genome sequencing and comparative genomics.</title>
        <authorList>
            <person name="Benaud N."/>
            <person name="Edwards R.J."/>
            <person name="Amos T.G."/>
            <person name="D'Agostino P.M."/>
            <person name="Gutierrez-Chavez C."/>
            <person name="Montgomery K."/>
            <person name="Nicetic I."/>
            <person name="Ferrari B.C."/>
        </authorList>
    </citation>
    <scope>NUCLEOTIDE SEQUENCE [LARGE SCALE GENOMIC DNA]</scope>
    <source>
        <strain evidence="2 3">SPB151</strain>
    </source>
</reference>
<proteinExistence type="predicted"/>
<dbReference type="KEGG" id="kqi:F1D05_25390"/>
<dbReference type="PANTHER" id="PTHR37305:SF1">
    <property type="entry name" value="MEMBRANE PROTEIN"/>
    <property type="match status" value="1"/>
</dbReference>
<dbReference type="RefSeq" id="WP_185443032.1">
    <property type="nucleotide sequence ID" value="NZ_CP043661.1"/>
</dbReference>
<feature type="transmembrane region" description="Helical" evidence="1">
    <location>
        <begin position="208"/>
        <end position="230"/>
    </location>
</feature>
<evidence type="ECO:0000313" key="3">
    <source>
        <dbReference type="Proteomes" id="UP000515563"/>
    </source>
</evidence>
<feature type="transmembrane region" description="Helical" evidence="1">
    <location>
        <begin position="162"/>
        <end position="188"/>
    </location>
</feature>
<dbReference type="GO" id="GO:0005886">
    <property type="term" value="C:plasma membrane"/>
    <property type="evidence" value="ECO:0007669"/>
    <property type="project" value="UniProtKB-SubCell"/>
</dbReference>
<sequence length="329" mass="35547">MIRLTRVELRRLVSRRLTVIGVAALLLITGVLLFATWNNSKPLSAAEQRNAQVNFEQAQKDWQLNGEQYKKDCEQGWQSQPDPKPKLEEYCRLTPPSLDQFGKPQVKFTEVMPDLLLGSSYLLAFAAFVIGASFVGAEFSSGSISNWLTFEPRRLRVYGSKLVAAATGMLPVAAVALAILLAGTYLIVNAMGSTAGTTGKVWGDLAGTAGRAVVMAAAAGALGGIFALLLRHTAAAVGVAMGYLVLVEGVFGSFLAKAQPWLVKLNFDAWIRHDTTYYVDNCRSVPDGGYSCESIEKTLTFEHGAWYLGIAVVVLIALGAGVFHRRDIT</sequence>
<evidence type="ECO:0000256" key="1">
    <source>
        <dbReference type="SAM" id="Phobius"/>
    </source>
</evidence>
<keyword evidence="1" id="KW-0472">Membrane</keyword>